<dbReference type="SUPFAM" id="SSF50814">
    <property type="entry name" value="Lipocalins"/>
    <property type="match status" value="1"/>
</dbReference>
<reference evidence="3 4" key="1">
    <citation type="submission" date="2016-10" db="EMBL/GenBank/DDBJ databases">
        <title>Description of Gloeomargarita lithophora gen. nov., sp. nov., a thylakoid-bearing basal-branching cyanobacterium with intracellular carbonates, and proposal for Gloeomargaritales ord. nov.</title>
        <authorList>
            <person name="Moreira D."/>
            <person name="Tavera R."/>
            <person name="Benzerara K."/>
            <person name="Skouri-Panet F."/>
            <person name="Couradeau E."/>
            <person name="Gerard E."/>
            <person name="Loussert C."/>
            <person name="Novelo E."/>
            <person name="Zivanovic Y."/>
            <person name="Lopez-Garcia P."/>
        </authorList>
    </citation>
    <scope>NUCLEOTIDE SEQUENCE [LARGE SCALE GENOMIC DNA]</scope>
    <source>
        <strain evidence="3 4">D10</strain>
    </source>
</reference>
<evidence type="ECO:0000313" key="3">
    <source>
        <dbReference type="EMBL" id="APB33610.1"/>
    </source>
</evidence>
<dbReference type="AlphaFoldDB" id="A0A1J0ACG0"/>
<keyword evidence="4" id="KW-1185">Reference proteome</keyword>
<name>A0A1J0ACG0_9CYAN</name>
<dbReference type="Proteomes" id="UP000180235">
    <property type="component" value="Chromosome"/>
</dbReference>
<protein>
    <submittedName>
        <fullName evidence="3">Uncharacterized protein</fullName>
    </submittedName>
</protein>
<dbReference type="RefSeq" id="WP_071454171.1">
    <property type="nucleotide sequence ID" value="NZ_CP017675.1"/>
</dbReference>
<dbReference type="EMBL" id="CP017675">
    <property type="protein sequence ID" value="APB33610.1"/>
    <property type="molecule type" value="Genomic_DNA"/>
</dbReference>
<dbReference type="STRING" id="1188229.GlitD10_1289"/>
<evidence type="ECO:0000313" key="4">
    <source>
        <dbReference type="Proteomes" id="UP000180235"/>
    </source>
</evidence>
<gene>
    <name evidence="3" type="ORF">GlitD10_1289</name>
</gene>
<evidence type="ECO:0000259" key="2">
    <source>
        <dbReference type="Pfam" id="PF21053"/>
    </source>
</evidence>
<dbReference type="Pfam" id="PF12204">
    <property type="entry name" value="DUF3598_N"/>
    <property type="match status" value="1"/>
</dbReference>
<organism evidence="3 4">
    <name type="scientific">Gloeomargarita lithophora Alchichica-D10</name>
    <dbReference type="NCBI Taxonomy" id="1188229"/>
    <lineage>
        <taxon>Bacteria</taxon>
        <taxon>Bacillati</taxon>
        <taxon>Cyanobacteriota</taxon>
        <taxon>Cyanophyceae</taxon>
        <taxon>Gloeomargaritales</taxon>
        <taxon>Gloeomargaritaceae</taxon>
        <taxon>Gloeomargarita</taxon>
    </lineage>
</organism>
<feature type="domain" description="Biogenesis factor required for ATP synthase 1-like C-terminal" evidence="2">
    <location>
        <begin position="56"/>
        <end position="159"/>
    </location>
</feature>
<dbReference type="Pfam" id="PF21053">
    <property type="entry name" value="BFA1_C"/>
    <property type="match status" value="1"/>
</dbReference>
<dbReference type="OrthoDB" id="516684at2"/>
<dbReference type="Gene3D" id="2.40.128.20">
    <property type="match status" value="2"/>
</dbReference>
<dbReference type="InterPro" id="IPR022017">
    <property type="entry name" value="BFA1-like_DUF3598"/>
</dbReference>
<dbReference type="InterPro" id="IPR012674">
    <property type="entry name" value="Calycin"/>
</dbReference>
<dbReference type="InterPro" id="IPR048378">
    <property type="entry name" value="BFA1-like_C"/>
</dbReference>
<feature type="domain" description="DUF3598" evidence="1">
    <location>
        <begin position="4"/>
        <end position="43"/>
    </location>
</feature>
<dbReference type="KEGG" id="glt:GlitD10_1289"/>
<evidence type="ECO:0000259" key="1">
    <source>
        <dbReference type="Pfam" id="PF12204"/>
    </source>
</evidence>
<sequence>MGGPYGDFGAELGLINGDQRVRCAIVYADSRCQYMTLMREQRGQGQLGDISTPRITQLYPDWRTPAALSGSFRLGREGQQVTLQIELAGALWGWTGGYQSQNMYEQENYRLLALTPEIWVFLPPVIPKGQGFWLGLIWQGQALLRRYDGSGAWVDLTQMQGVLVANSPGQ</sequence>
<proteinExistence type="predicted"/>
<accession>A0A1J0ACG0</accession>